<feature type="coiled-coil region" evidence="1">
    <location>
        <begin position="353"/>
        <end position="482"/>
    </location>
</feature>
<accession>A0A0C9VJE7</accession>
<keyword evidence="5" id="KW-1185">Reference proteome</keyword>
<reference evidence="4 5" key="1">
    <citation type="submission" date="2014-06" db="EMBL/GenBank/DDBJ databases">
        <title>Evolutionary Origins and Diversification of the Mycorrhizal Mutualists.</title>
        <authorList>
            <consortium name="DOE Joint Genome Institute"/>
            <consortium name="Mycorrhizal Genomics Consortium"/>
            <person name="Kohler A."/>
            <person name="Kuo A."/>
            <person name="Nagy L.G."/>
            <person name="Floudas D."/>
            <person name="Copeland A."/>
            <person name="Barry K.W."/>
            <person name="Cichocki N."/>
            <person name="Veneault-Fourrey C."/>
            <person name="LaButti K."/>
            <person name="Lindquist E.A."/>
            <person name="Lipzen A."/>
            <person name="Lundell T."/>
            <person name="Morin E."/>
            <person name="Murat C."/>
            <person name="Riley R."/>
            <person name="Ohm R."/>
            <person name="Sun H."/>
            <person name="Tunlid A."/>
            <person name="Henrissat B."/>
            <person name="Grigoriev I.V."/>
            <person name="Hibbett D.S."/>
            <person name="Martin F."/>
        </authorList>
    </citation>
    <scope>NUCLEOTIDE SEQUENCE [LARGE SCALE GENOMIC DNA]</scope>
    <source>
        <strain evidence="4 5">SS14</strain>
    </source>
</reference>
<evidence type="ECO:0000313" key="4">
    <source>
        <dbReference type="EMBL" id="KIJ37456.1"/>
    </source>
</evidence>
<name>A0A0C9VJE7_SPHS4</name>
<dbReference type="GO" id="GO:0006302">
    <property type="term" value="P:double-strand break repair"/>
    <property type="evidence" value="ECO:0007669"/>
    <property type="project" value="TreeGrafter"/>
</dbReference>
<feature type="coiled-coil region" evidence="1">
    <location>
        <begin position="532"/>
        <end position="559"/>
    </location>
</feature>
<dbReference type="OrthoDB" id="5569911at2759"/>
<feature type="coiled-coil region" evidence="1">
    <location>
        <begin position="863"/>
        <end position="1004"/>
    </location>
</feature>
<dbReference type="GO" id="GO:0000722">
    <property type="term" value="P:telomere maintenance via recombination"/>
    <property type="evidence" value="ECO:0007669"/>
    <property type="project" value="TreeGrafter"/>
</dbReference>
<feature type="region of interest" description="Disordered" evidence="2">
    <location>
        <begin position="1"/>
        <end position="149"/>
    </location>
</feature>
<dbReference type="GO" id="GO:0000794">
    <property type="term" value="C:condensed nuclear chromosome"/>
    <property type="evidence" value="ECO:0007669"/>
    <property type="project" value="TreeGrafter"/>
</dbReference>
<feature type="compositionally biased region" description="Polar residues" evidence="2">
    <location>
        <begin position="66"/>
        <end position="75"/>
    </location>
</feature>
<feature type="domain" description="Up-regulated during septation protein 1" evidence="3">
    <location>
        <begin position="168"/>
        <end position="279"/>
    </location>
</feature>
<proteinExistence type="predicted"/>
<dbReference type="GO" id="GO:0007004">
    <property type="term" value="P:telomere maintenance via telomerase"/>
    <property type="evidence" value="ECO:0007669"/>
    <property type="project" value="TreeGrafter"/>
</dbReference>
<feature type="region of interest" description="Disordered" evidence="2">
    <location>
        <begin position="287"/>
        <end position="318"/>
    </location>
</feature>
<organism evidence="4 5">
    <name type="scientific">Sphaerobolus stellatus (strain SS14)</name>
    <dbReference type="NCBI Taxonomy" id="990650"/>
    <lineage>
        <taxon>Eukaryota</taxon>
        <taxon>Fungi</taxon>
        <taxon>Dikarya</taxon>
        <taxon>Basidiomycota</taxon>
        <taxon>Agaricomycotina</taxon>
        <taxon>Agaricomycetes</taxon>
        <taxon>Phallomycetidae</taxon>
        <taxon>Geastrales</taxon>
        <taxon>Sphaerobolaceae</taxon>
        <taxon>Sphaerobolus</taxon>
    </lineage>
</organism>
<dbReference type="InterPro" id="IPR029191">
    <property type="entry name" value="Uds1"/>
</dbReference>
<feature type="coiled-coil region" evidence="1">
    <location>
        <begin position="190"/>
        <end position="261"/>
    </location>
</feature>
<evidence type="ECO:0000256" key="1">
    <source>
        <dbReference type="SAM" id="Coils"/>
    </source>
</evidence>
<dbReference type="Pfam" id="PF15456">
    <property type="entry name" value="Uds1"/>
    <property type="match status" value="1"/>
</dbReference>
<dbReference type="GO" id="GO:0051880">
    <property type="term" value="F:G-quadruplex DNA binding"/>
    <property type="evidence" value="ECO:0007669"/>
    <property type="project" value="TreeGrafter"/>
</dbReference>
<evidence type="ECO:0000259" key="3">
    <source>
        <dbReference type="Pfam" id="PF15456"/>
    </source>
</evidence>
<protein>
    <recommendedName>
        <fullName evidence="3">Up-regulated during septation protein 1 domain-containing protein</fullName>
    </recommendedName>
</protein>
<dbReference type="EMBL" id="KN837169">
    <property type="protein sequence ID" value="KIJ37456.1"/>
    <property type="molecule type" value="Genomic_DNA"/>
</dbReference>
<dbReference type="Gene3D" id="1.20.5.340">
    <property type="match status" value="1"/>
</dbReference>
<feature type="compositionally biased region" description="Polar residues" evidence="2">
    <location>
        <begin position="289"/>
        <end position="318"/>
    </location>
</feature>
<feature type="compositionally biased region" description="Polar residues" evidence="2">
    <location>
        <begin position="102"/>
        <end position="140"/>
    </location>
</feature>
<dbReference type="GO" id="GO:0030870">
    <property type="term" value="C:Mre11 complex"/>
    <property type="evidence" value="ECO:0007669"/>
    <property type="project" value="TreeGrafter"/>
</dbReference>
<dbReference type="HOGENOM" id="CLU_011428_0_0_1"/>
<evidence type="ECO:0000256" key="2">
    <source>
        <dbReference type="SAM" id="MobiDB-lite"/>
    </source>
</evidence>
<dbReference type="PANTHER" id="PTHR18867">
    <property type="entry name" value="RAD50"/>
    <property type="match status" value="1"/>
</dbReference>
<dbReference type="Proteomes" id="UP000054279">
    <property type="component" value="Unassembled WGS sequence"/>
</dbReference>
<evidence type="ECO:0000313" key="5">
    <source>
        <dbReference type="Proteomes" id="UP000054279"/>
    </source>
</evidence>
<gene>
    <name evidence="4" type="ORF">M422DRAFT_50524</name>
</gene>
<dbReference type="GO" id="GO:0043047">
    <property type="term" value="F:single-stranded telomeric DNA binding"/>
    <property type="evidence" value="ECO:0007669"/>
    <property type="project" value="TreeGrafter"/>
</dbReference>
<feature type="compositionally biased region" description="Pro residues" evidence="2">
    <location>
        <begin position="20"/>
        <end position="43"/>
    </location>
</feature>
<dbReference type="AlphaFoldDB" id="A0A0C9VJE7"/>
<dbReference type="GO" id="GO:0070192">
    <property type="term" value="P:chromosome organization involved in meiotic cell cycle"/>
    <property type="evidence" value="ECO:0007669"/>
    <property type="project" value="TreeGrafter"/>
</dbReference>
<dbReference type="GO" id="GO:0003691">
    <property type="term" value="F:double-stranded telomeric DNA binding"/>
    <property type="evidence" value="ECO:0007669"/>
    <property type="project" value="TreeGrafter"/>
</dbReference>
<sequence>MNGVRRFFAATNVASSSSSSPPPPVPKDPTPEPGTSPPKPPSVAPLFISSGKQVFPRPKSRPASPDQVSSPTSPGTAPAALFARKDGPTSPRRKPVKVDVKSSVNGTRPSLDSYGNSPRSPTLPNGSSSKPYPNGTSNTYRPVEALKPQDSTWKQSSTLVNTRDELLMSLLASEAIVDSRGFEILSAEEVEELKREQQLLSSRLAATRKKLALETKIRDAAANLQKLQTVKRLSKQTSEQLDSANRKVELATKEVSQLLERTSEIDRKLLEHRSGVLSLSLRNLEAKQASANGEPNSDSMSTSRGLNSPASSVTSSTNRTKFDGAHLFAGHADSVIPGSLRKKVVDSAQVAALEKLKEAEENAQTQIVVLETKLKKAEEKAQMQVIALETKLKEAEEDAQNAQERAAILEAQLEQVQREKDEVEKNLDFDLQTAQETIMKMEREMSELELALGQHGDVEQERQEWELERRGWEQQQRDWEQEREEWYTERQAWNQQTEDWERRNQEWDLHRGELEVQRGGWDLQRGEWDQERRILQTDLESKQETISHLEQRLTDLQTEATKGTDLGEQLRAKDVEIERLFNNMQDDKQRWESRQILWQNEKRAEVERAREESVALATTAREELDSGLQVLYDVIRSHRIVASPTDSSLSGLALAISTHVGSQNLRLEQLELEKAELDVLRRKYEEDVRNGWEIRERLGREIEEARKEREDARKETRILEMELKGAHERTQSMSSTARSATPPILSHLNGKIPDDVNKIIAPLRALWALLPSVEARAQKLGKPSLGASSPSLADLDVRTLKSLYDPKSGFSSPIVSGKFDLDEFVARVQALIADDRALIERLLRFAQSHDLLRNNAERAQKLAQDSNKGLELYQAQVKTLEDRNATLTRKQLSMLDEIGSLQQSVDIITQEKRELEDHVDELSEKLQRLEGSGGKSNPDTGSGTAVVLRAEKTKLEAQVTDLRSQLDELHSEMDRIHESEALQQMALLDELNSLQQENGKLRDQLRAKK</sequence>
<dbReference type="PANTHER" id="PTHR18867:SF12">
    <property type="entry name" value="DNA REPAIR PROTEIN RAD50"/>
    <property type="match status" value="1"/>
</dbReference>
<keyword evidence="1" id="KW-0175">Coiled coil</keyword>
<feature type="region of interest" description="Disordered" evidence="2">
    <location>
        <begin position="726"/>
        <end position="745"/>
    </location>
</feature>